<keyword evidence="4" id="KW-0963">Cytoplasm</keyword>
<evidence type="ECO:0000256" key="5">
    <source>
        <dbReference type="RuleBase" id="RU000612"/>
    </source>
</evidence>
<dbReference type="GO" id="GO:0048029">
    <property type="term" value="F:monosaccharide binding"/>
    <property type="evidence" value="ECO:0007669"/>
    <property type="project" value="TreeGrafter"/>
</dbReference>
<dbReference type="GO" id="GO:0004347">
    <property type="term" value="F:glucose-6-phosphate isomerase activity"/>
    <property type="evidence" value="ECO:0007669"/>
    <property type="project" value="UniProtKB-UniRule"/>
</dbReference>
<dbReference type="InterPro" id="IPR035476">
    <property type="entry name" value="SIS_PGI_1"/>
</dbReference>
<feature type="active site" description="Proton donor" evidence="4">
    <location>
        <position position="282"/>
    </location>
</feature>
<dbReference type="PRINTS" id="PR00662">
    <property type="entry name" value="G6PISOMERASE"/>
</dbReference>
<dbReference type="Pfam" id="PF00342">
    <property type="entry name" value="PGI"/>
    <property type="match status" value="1"/>
</dbReference>
<comment type="pathway">
    <text evidence="4">Carbohydrate biosynthesis; gluconeogenesis.</text>
</comment>
<comment type="catalytic activity">
    <reaction evidence="4 5">
        <text>alpha-D-glucose 6-phosphate = beta-D-fructose 6-phosphate</text>
        <dbReference type="Rhea" id="RHEA:11816"/>
        <dbReference type="ChEBI" id="CHEBI:57634"/>
        <dbReference type="ChEBI" id="CHEBI:58225"/>
        <dbReference type="EC" id="5.3.1.9"/>
    </reaction>
</comment>
<name>A0A2J6WDT4_9BACT</name>
<evidence type="ECO:0000313" key="6">
    <source>
        <dbReference type="EMBL" id="PMP66906.1"/>
    </source>
</evidence>
<evidence type="ECO:0000256" key="2">
    <source>
        <dbReference type="ARBA" id="ARBA00023152"/>
    </source>
</evidence>
<comment type="pathway">
    <text evidence="4 5">Carbohydrate degradation; glycolysis; D-glyceraldehyde 3-phosphate and glycerone phosphate from D-glucose: step 2/4.</text>
</comment>
<dbReference type="GO" id="GO:0006094">
    <property type="term" value="P:gluconeogenesis"/>
    <property type="evidence" value="ECO:0007669"/>
    <property type="project" value="UniProtKB-UniRule"/>
</dbReference>
<evidence type="ECO:0000256" key="1">
    <source>
        <dbReference type="ARBA" id="ARBA00022432"/>
    </source>
</evidence>
<comment type="similarity">
    <text evidence="4 5">Belongs to the GPI family.</text>
</comment>
<feature type="active site" evidence="4">
    <location>
        <position position="424"/>
    </location>
</feature>
<dbReference type="Gene3D" id="3.40.50.10490">
    <property type="entry name" value="Glucose-6-phosphate isomerase like protein, domain 1"/>
    <property type="match status" value="2"/>
</dbReference>
<dbReference type="EMBL" id="PNIL01000061">
    <property type="protein sequence ID" value="PMP66906.1"/>
    <property type="molecule type" value="Genomic_DNA"/>
</dbReference>
<dbReference type="PROSITE" id="PS51463">
    <property type="entry name" value="P_GLUCOSE_ISOMERASE_3"/>
    <property type="match status" value="1"/>
</dbReference>
<dbReference type="InterPro" id="IPR046348">
    <property type="entry name" value="SIS_dom_sf"/>
</dbReference>
<dbReference type="Proteomes" id="UP000237040">
    <property type="component" value="Unassembled WGS sequence"/>
</dbReference>
<dbReference type="PANTHER" id="PTHR11469">
    <property type="entry name" value="GLUCOSE-6-PHOSPHATE ISOMERASE"/>
    <property type="match status" value="1"/>
</dbReference>
<dbReference type="HAMAP" id="MF_00473">
    <property type="entry name" value="G6P_isomerase"/>
    <property type="match status" value="1"/>
</dbReference>
<sequence length="455" mass="52422">MKIDFTNIFSENIGEHGVNRNEIFKKVELIKSVKKRIIDKINDDFYPLTLPDEMLKEVYEINNYASYIREKFDNLVVIGMGGSILGNELLHYSVNGIYSNFVKPKKVYFIDNIDPETNLTLIQTLDLKKTFFNIITKSGSTSETLLNLLLLVDILKKEGLNPKEHFLFTTDPEKGLLRKLSNELEIKTYPIHPKVGGRYSVLSHVGLFSAAFEEINIEKLLLGAKERKEKFLNKEPIENSEMLFALTQYKFFKEKDVNINVIFSYSDGLEYLGKFYEQLLAESIGKKFSRDGKEIYAGITPVVARGPYHQHSTLQLFMEGPYDKLIIFVVPKKFRKDALIYNSLGYLELDFLTGKHYSELLLNEYIATKMALTQNGRPNVSIEIEKIDEENLGRLIYFMELEVLALGELLNINPIDQPSVEIGKRFTHALMGDKNYSEYLKTLEKLENVDKLILD</sequence>
<keyword evidence="1 4" id="KW-0312">Gluconeogenesis</keyword>
<dbReference type="EC" id="5.3.1.9" evidence="4"/>
<dbReference type="SUPFAM" id="SSF53697">
    <property type="entry name" value="SIS domain"/>
    <property type="match status" value="1"/>
</dbReference>
<reference evidence="6 7" key="1">
    <citation type="submission" date="2018-01" db="EMBL/GenBank/DDBJ databases">
        <title>Metagenomic assembled genomes from two thermal pools in the Uzon Caldera, Kamchatka, Russia.</title>
        <authorList>
            <person name="Wilkins L."/>
            <person name="Ettinger C."/>
        </authorList>
    </citation>
    <scope>NUCLEOTIDE SEQUENCE [LARGE SCALE GENOMIC DNA]</scope>
    <source>
        <strain evidence="6">ZAV-07</strain>
    </source>
</reference>
<dbReference type="CDD" id="cd05016">
    <property type="entry name" value="SIS_PGI_2"/>
    <property type="match status" value="1"/>
</dbReference>
<evidence type="ECO:0000256" key="4">
    <source>
        <dbReference type="HAMAP-Rule" id="MF_00473"/>
    </source>
</evidence>
<protein>
    <recommendedName>
        <fullName evidence="4">Glucose-6-phosphate isomerase</fullName>
        <shortName evidence="4">GPI</shortName>
        <ecNumber evidence="4">5.3.1.9</ecNumber>
    </recommendedName>
    <alternativeName>
        <fullName evidence="4">Phosphoglucose isomerase</fullName>
        <shortName evidence="4">PGI</shortName>
    </alternativeName>
    <alternativeName>
        <fullName evidence="4">Phosphohexose isomerase</fullName>
        <shortName evidence="4">PHI</shortName>
    </alternativeName>
</protein>
<dbReference type="UniPathway" id="UPA00138"/>
<dbReference type="GO" id="GO:0005829">
    <property type="term" value="C:cytosol"/>
    <property type="evidence" value="ECO:0007669"/>
    <property type="project" value="TreeGrafter"/>
</dbReference>
<evidence type="ECO:0000313" key="7">
    <source>
        <dbReference type="Proteomes" id="UP000237040"/>
    </source>
</evidence>
<proteinExistence type="inferred from homology"/>
<comment type="function">
    <text evidence="4">Catalyzes the reversible isomerization of glucose-6-phosphate to fructose-6-phosphate.</text>
</comment>
<evidence type="ECO:0000256" key="3">
    <source>
        <dbReference type="ARBA" id="ARBA00023235"/>
    </source>
</evidence>
<dbReference type="AlphaFoldDB" id="A0A2J6WDT4"/>
<dbReference type="InterPro" id="IPR035482">
    <property type="entry name" value="SIS_PGI_2"/>
</dbReference>
<dbReference type="InterPro" id="IPR001672">
    <property type="entry name" value="G6P_Isomerase"/>
</dbReference>
<dbReference type="GO" id="GO:0097367">
    <property type="term" value="F:carbohydrate derivative binding"/>
    <property type="evidence" value="ECO:0007669"/>
    <property type="project" value="InterPro"/>
</dbReference>
<keyword evidence="2 4" id="KW-0324">Glycolysis</keyword>
<dbReference type="GO" id="GO:0006096">
    <property type="term" value="P:glycolytic process"/>
    <property type="evidence" value="ECO:0007669"/>
    <property type="project" value="UniProtKB-UniRule"/>
</dbReference>
<dbReference type="CDD" id="cd05015">
    <property type="entry name" value="SIS_PGI_1"/>
    <property type="match status" value="1"/>
</dbReference>
<gene>
    <name evidence="4" type="primary">pgi</name>
    <name evidence="6" type="ORF">C0189_04150</name>
</gene>
<organism evidence="6 7">
    <name type="scientific">Caldisericum exile</name>
    <dbReference type="NCBI Taxonomy" id="693075"/>
    <lineage>
        <taxon>Bacteria</taxon>
        <taxon>Pseudomonadati</taxon>
        <taxon>Caldisericota/Cryosericota group</taxon>
        <taxon>Caldisericota</taxon>
        <taxon>Caldisericia</taxon>
        <taxon>Caldisericales</taxon>
        <taxon>Caldisericaceae</taxon>
        <taxon>Caldisericum</taxon>
    </lineage>
</organism>
<comment type="subcellular location">
    <subcellularLocation>
        <location evidence="4">Cytoplasm</location>
    </subcellularLocation>
</comment>
<dbReference type="UniPathway" id="UPA00109">
    <property type="reaction ID" value="UER00181"/>
</dbReference>
<feature type="active site" evidence="4">
    <location>
        <position position="311"/>
    </location>
</feature>
<keyword evidence="3 4" id="KW-0413">Isomerase</keyword>
<dbReference type="PANTHER" id="PTHR11469:SF1">
    <property type="entry name" value="GLUCOSE-6-PHOSPHATE ISOMERASE"/>
    <property type="match status" value="1"/>
</dbReference>
<accession>A0A2J6WDT4</accession>
<dbReference type="GO" id="GO:0051156">
    <property type="term" value="P:glucose 6-phosphate metabolic process"/>
    <property type="evidence" value="ECO:0007669"/>
    <property type="project" value="TreeGrafter"/>
</dbReference>
<comment type="caution">
    <text evidence="6">The sequence shown here is derived from an EMBL/GenBank/DDBJ whole genome shotgun (WGS) entry which is preliminary data.</text>
</comment>